<protein>
    <recommendedName>
        <fullName evidence="3">PIN domain-containing protein</fullName>
    </recommendedName>
</protein>
<organism evidence="1 2">
    <name type="scientific">Candidatus Methanocrinis alkalitolerans</name>
    <dbReference type="NCBI Taxonomy" id="3033395"/>
    <lineage>
        <taxon>Archaea</taxon>
        <taxon>Methanobacteriati</taxon>
        <taxon>Methanobacteriota</taxon>
        <taxon>Stenosarchaea group</taxon>
        <taxon>Methanomicrobia</taxon>
        <taxon>Methanotrichales</taxon>
        <taxon>Methanotrichaceae</taxon>
        <taxon>Methanocrinis</taxon>
    </lineage>
</organism>
<keyword evidence="2" id="KW-1185">Reference proteome</keyword>
<evidence type="ECO:0000313" key="1">
    <source>
        <dbReference type="EMBL" id="MDF0592483.1"/>
    </source>
</evidence>
<dbReference type="EMBL" id="JARFPL010000006">
    <property type="protein sequence ID" value="MDF0592483.1"/>
    <property type="molecule type" value="Genomic_DNA"/>
</dbReference>
<proteinExistence type="predicted"/>
<sequence length="58" mass="6372">MPVLDTSFIVDLLRGKEEALALLAVVRLELVDVSNGNDIASDLRIRTQIRPVIKSAIL</sequence>
<evidence type="ECO:0008006" key="3">
    <source>
        <dbReference type="Google" id="ProtNLM"/>
    </source>
</evidence>
<dbReference type="RefSeq" id="WP_316968194.1">
    <property type="nucleotide sequence ID" value="NZ_JARFPL010000006.1"/>
</dbReference>
<dbReference type="Proteomes" id="UP001215956">
    <property type="component" value="Unassembled WGS sequence"/>
</dbReference>
<evidence type="ECO:0000313" key="2">
    <source>
        <dbReference type="Proteomes" id="UP001215956"/>
    </source>
</evidence>
<name>A0ABT5XCV1_9EURY</name>
<comment type="caution">
    <text evidence="1">The sequence shown here is derived from an EMBL/GenBank/DDBJ whole genome shotgun (WGS) entry which is preliminary data.</text>
</comment>
<reference evidence="1 2" key="1">
    <citation type="submission" date="2023-03" db="EMBL/GenBank/DDBJ databases">
        <title>Whole genome sequencing of Methanotrichaceae archaeon M04Ac.</title>
        <authorList>
            <person name="Khomyakova M.A."/>
            <person name="Merkel A.Y."/>
            <person name="Slobodkin A.I."/>
        </authorList>
    </citation>
    <scope>NUCLEOTIDE SEQUENCE [LARGE SCALE GENOMIC DNA]</scope>
    <source>
        <strain evidence="1 2">M04Ac</strain>
    </source>
</reference>
<gene>
    <name evidence="1" type="ORF">P0O24_02660</name>
</gene>
<accession>A0ABT5XCV1</accession>